<name>A0ABT9BNX0_9MICO</name>
<accession>A0ABT9BNX0</accession>
<protein>
    <submittedName>
        <fullName evidence="2">DUF616 domain-containing protein</fullName>
    </submittedName>
</protein>
<proteinExistence type="predicted"/>
<gene>
    <name evidence="2" type="ORF">Q5716_02680</name>
</gene>
<evidence type="ECO:0000259" key="1">
    <source>
        <dbReference type="Pfam" id="PF04765"/>
    </source>
</evidence>
<evidence type="ECO:0000313" key="2">
    <source>
        <dbReference type="EMBL" id="MDO7881125.1"/>
    </source>
</evidence>
<dbReference type="EMBL" id="JAUQUB010000001">
    <property type="protein sequence ID" value="MDO7881125.1"/>
    <property type="molecule type" value="Genomic_DNA"/>
</dbReference>
<sequence>MTRGTEARTSTAPKRVVYTAVVGGYEQLNDQPVAKESGTDFVCFTDDPDLRSDTWQLRVIEPRFPLDPIRSARFLKCRGTELLSDYDESLWIDNSVRLKRDPSRLFDDWLSDADLAVPRHSLRGSVIAEFEAVATLGYDDSARVYEQLIHYTQLNERVLHDVPFWTALIARRHAAPVLDRMELWYDHLLRYSRRDQLSVNFVLADAPFEIRVIEVDNAESDFHEWPVHNNRNWSLTRGSFSRALRIPLAEVGERDNLIRELQERLADERDRAVRIEESYQKSFSWRVTRPVRAVRDFLKR</sequence>
<comment type="caution">
    <text evidence="2">The sequence shown here is derived from an EMBL/GenBank/DDBJ whole genome shotgun (WGS) entry which is preliminary data.</text>
</comment>
<organism evidence="2 3">
    <name type="scientific">Antiquaquibacter soli</name>
    <dbReference type="NCBI Taxonomy" id="3064523"/>
    <lineage>
        <taxon>Bacteria</taxon>
        <taxon>Bacillati</taxon>
        <taxon>Actinomycetota</taxon>
        <taxon>Actinomycetes</taxon>
        <taxon>Micrococcales</taxon>
        <taxon>Microbacteriaceae</taxon>
        <taxon>Antiquaquibacter</taxon>
    </lineage>
</organism>
<dbReference type="Pfam" id="PF04765">
    <property type="entry name" value="TOD1_MUCI70"/>
    <property type="match status" value="1"/>
</dbReference>
<dbReference type="Proteomes" id="UP001241072">
    <property type="component" value="Unassembled WGS sequence"/>
</dbReference>
<dbReference type="InterPro" id="IPR048354">
    <property type="entry name" value="TOD1_MUCI70_glycTrfase_dom"/>
</dbReference>
<reference evidence="2 3" key="1">
    <citation type="submission" date="2023-07" db="EMBL/GenBank/DDBJ databases">
        <title>Protaetiibacter sp. nov WY-16 isolated from soil.</title>
        <authorList>
            <person name="Liu B."/>
            <person name="Wan Y."/>
        </authorList>
    </citation>
    <scope>NUCLEOTIDE SEQUENCE [LARGE SCALE GENOMIC DNA]</scope>
    <source>
        <strain evidence="2 3">WY-16</strain>
    </source>
</reference>
<keyword evidence="3" id="KW-1185">Reference proteome</keyword>
<feature type="domain" description="TOD1/MUCI70 glycosyltransferase-like" evidence="1">
    <location>
        <begin position="74"/>
        <end position="203"/>
    </location>
</feature>
<evidence type="ECO:0000313" key="3">
    <source>
        <dbReference type="Proteomes" id="UP001241072"/>
    </source>
</evidence>
<dbReference type="RefSeq" id="WP_305001540.1">
    <property type="nucleotide sequence ID" value="NZ_JAUQUB010000001.1"/>
</dbReference>